<keyword evidence="15" id="KW-1185">Reference proteome</keyword>
<dbReference type="InterPro" id="IPR044021">
    <property type="entry name" value="CrtO"/>
</dbReference>
<evidence type="ECO:0000256" key="7">
    <source>
        <dbReference type="ARBA" id="ARBA00023136"/>
    </source>
</evidence>
<evidence type="ECO:0000256" key="12">
    <source>
        <dbReference type="ARBA" id="ARBA00025324"/>
    </source>
</evidence>
<evidence type="ECO:0000256" key="8">
    <source>
        <dbReference type="ARBA" id="ARBA00023315"/>
    </source>
</evidence>
<evidence type="ECO:0000256" key="3">
    <source>
        <dbReference type="ARBA" id="ARBA00022679"/>
    </source>
</evidence>
<proteinExistence type="inferred from homology"/>
<evidence type="ECO:0000256" key="10">
    <source>
        <dbReference type="ARBA" id="ARBA00023603"/>
    </source>
</evidence>
<evidence type="ECO:0000313" key="14">
    <source>
        <dbReference type="EMBL" id="KGO87859.1"/>
    </source>
</evidence>
<evidence type="ECO:0000256" key="13">
    <source>
        <dbReference type="SAM" id="Phobius"/>
    </source>
</evidence>
<evidence type="ECO:0000256" key="4">
    <source>
        <dbReference type="ARBA" id="ARBA00022692"/>
    </source>
</evidence>
<dbReference type="RefSeq" id="WP_020212658.1">
    <property type="nucleotide sequence ID" value="NZ_JRLX01000003.1"/>
</dbReference>
<keyword evidence="6 13" id="KW-1133">Transmembrane helix</keyword>
<gene>
    <name evidence="14" type="ORF">Q765_05080</name>
</gene>
<comment type="pathway">
    <text evidence="9">Carotenoid biosynthesis; staphyloxanthin biosynthesis; staphyloxanthin from farnesyl diphosphate: step 5/5.</text>
</comment>
<evidence type="ECO:0000256" key="11">
    <source>
        <dbReference type="ARBA" id="ARBA00023667"/>
    </source>
</evidence>
<feature type="transmembrane region" description="Helical" evidence="13">
    <location>
        <begin position="6"/>
        <end position="26"/>
    </location>
</feature>
<accession>A0A0A2M6E6</accession>
<keyword evidence="5" id="KW-0732">Signal</keyword>
<keyword evidence="8" id="KW-0012">Acyltransferase</keyword>
<evidence type="ECO:0000256" key="6">
    <source>
        <dbReference type="ARBA" id="ARBA00022989"/>
    </source>
</evidence>
<keyword evidence="3" id="KW-0808">Transferase</keyword>
<sequence length="154" mass="17747">MLKTYIFAISFTFSLSIIGLLVNHAIKSRPFYSKISNLNFIKSEAANRYLGVVLFKKVLVISFWKHLNPTLKIAGRPDKAKLNALRNEMTTAEVGHLVALMCTFIAVIVMHQKHYYEDAIIPVLVCNIVFHVYPPLVQQYNKRRLDKIIDRISR</sequence>
<protein>
    <recommendedName>
        <fullName evidence="11">Glycosyl-4,4'-diaponeurosporenoate acyltransferase</fullName>
    </recommendedName>
</protein>
<keyword evidence="7 13" id="KW-0472">Membrane</keyword>
<comment type="subcellular location">
    <subcellularLocation>
        <location evidence="1">Cell membrane</location>
        <topology evidence="1">Single-pass membrane protein</topology>
    </subcellularLocation>
</comment>
<dbReference type="UniPathway" id="UPA00029">
    <property type="reaction ID" value="UER00560"/>
</dbReference>
<comment type="caution">
    <text evidence="14">The sequence shown here is derived from an EMBL/GenBank/DDBJ whole genome shotgun (WGS) entry which is preliminary data.</text>
</comment>
<evidence type="ECO:0000256" key="2">
    <source>
        <dbReference type="ARBA" id="ARBA00022475"/>
    </source>
</evidence>
<dbReference type="GO" id="GO:0005886">
    <property type="term" value="C:plasma membrane"/>
    <property type="evidence" value="ECO:0007669"/>
    <property type="project" value="UniProtKB-SubCell"/>
</dbReference>
<feature type="transmembrane region" description="Helical" evidence="13">
    <location>
        <begin position="119"/>
        <end position="137"/>
    </location>
</feature>
<reference evidence="14 15" key="1">
    <citation type="submission" date="2013-09" db="EMBL/GenBank/DDBJ databases">
        <authorList>
            <person name="Zeng Z."/>
            <person name="Chen C."/>
        </authorList>
    </citation>
    <scope>NUCLEOTIDE SEQUENCE [LARGE SCALE GENOMIC DNA]</scope>
    <source>
        <strain evidence="14 15">WB 3.3-2</strain>
    </source>
</reference>
<dbReference type="STRING" id="1121895.GCA_000378485_01514"/>
<dbReference type="OrthoDB" id="883215at2"/>
<keyword evidence="2" id="KW-1003">Cell membrane</keyword>
<evidence type="ECO:0000256" key="5">
    <source>
        <dbReference type="ARBA" id="ARBA00022729"/>
    </source>
</evidence>
<evidence type="ECO:0000256" key="1">
    <source>
        <dbReference type="ARBA" id="ARBA00004162"/>
    </source>
</evidence>
<dbReference type="Proteomes" id="UP000030152">
    <property type="component" value="Unassembled WGS sequence"/>
</dbReference>
<comment type="similarity">
    <text evidence="10">Belongs to the acyltransferase CrtO family.</text>
</comment>
<dbReference type="GO" id="GO:0016746">
    <property type="term" value="F:acyltransferase activity"/>
    <property type="evidence" value="ECO:0007669"/>
    <property type="project" value="UniProtKB-KW"/>
</dbReference>
<feature type="transmembrane region" description="Helical" evidence="13">
    <location>
        <begin position="94"/>
        <end position="113"/>
    </location>
</feature>
<dbReference type="eggNOG" id="ENOG5032NXM">
    <property type="taxonomic scope" value="Bacteria"/>
</dbReference>
<dbReference type="AlphaFoldDB" id="A0A0A2M6E6"/>
<dbReference type="Pfam" id="PF18927">
    <property type="entry name" value="CrtO"/>
    <property type="match status" value="1"/>
</dbReference>
<evidence type="ECO:0000256" key="9">
    <source>
        <dbReference type="ARBA" id="ARBA00023588"/>
    </source>
</evidence>
<keyword evidence="4 13" id="KW-0812">Transmembrane</keyword>
<name>A0A0A2M6E6_9FLAO</name>
<dbReference type="EMBL" id="JRLX01000003">
    <property type="protein sequence ID" value="KGO87859.1"/>
    <property type="molecule type" value="Genomic_DNA"/>
</dbReference>
<organism evidence="14 15">
    <name type="scientific">Flavobacterium rivuli WB 3.3-2 = DSM 21788</name>
    <dbReference type="NCBI Taxonomy" id="1121895"/>
    <lineage>
        <taxon>Bacteria</taxon>
        <taxon>Pseudomonadati</taxon>
        <taxon>Bacteroidota</taxon>
        <taxon>Flavobacteriia</taxon>
        <taxon>Flavobacteriales</taxon>
        <taxon>Flavobacteriaceae</taxon>
        <taxon>Flavobacterium</taxon>
    </lineage>
</organism>
<comment type="function">
    <text evidence="12">Catalyzes the acylation of glycosyl-4,4'-diaponeurosporenoate, i.e. the esterification of glucose at the C6'' position with the carboxyl group of the C(15) fatty acid 12-methyltetradecanoic acid, to yield staphyloxanthin. This is the last step in the biosynthesis of this orange pigment, present in most staphylococci strains.</text>
</comment>
<evidence type="ECO:0000313" key="15">
    <source>
        <dbReference type="Proteomes" id="UP000030152"/>
    </source>
</evidence>